<evidence type="ECO:0000313" key="2">
    <source>
        <dbReference type="Ensembl" id="ENSACIP00000001084.1"/>
    </source>
</evidence>
<dbReference type="Ensembl" id="ENSACIT00000001133.1">
    <property type="protein sequence ID" value="ENSACIP00000001084.1"/>
    <property type="gene ID" value="ENSACIG00000000928.1"/>
</dbReference>
<dbReference type="Proteomes" id="UP000261340">
    <property type="component" value="Unplaced"/>
</dbReference>
<keyword evidence="3" id="KW-1185">Reference proteome</keyword>
<evidence type="ECO:0000313" key="3">
    <source>
        <dbReference type="Proteomes" id="UP000261340"/>
    </source>
</evidence>
<evidence type="ECO:0000256" key="1">
    <source>
        <dbReference type="SAM" id="MobiDB-lite"/>
    </source>
</evidence>
<reference evidence="2" key="2">
    <citation type="submission" date="2025-09" db="UniProtKB">
        <authorList>
            <consortium name="Ensembl"/>
        </authorList>
    </citation>
    <scope>IDENTIFICATION</scope>
</reference>
<organism evidence="2 3">
    <name type="scientific">Amphilophus citrinellus</name>
    <name type="common">Midas cichlid</name>
    <name type="synonym">Cichlasoma citrinellum</name>
    <dbReference type="NCBI Taxonomy" id="61819"/>
    <lineage>
        <taxon>Eukaryota</taxon>
        <taxon>Metazoa</taxon>
        <taxon>Chordata</taxon>
        <taxon>Craniata</taxon>
        <taxon>Vertebrata</taxon>
        <taxon>Euteleostomi</taxon>
        <taxon>Actinopterygii</taxon>
        <taxon>Neopterygii</taxon>
        <taxon>Teleostei</taxon>
        <taxon>Neoteleostei</taxon>
        <taxon>Acanthomorphata</taxon>
        <taxon>Ovalentaria</taxon>
        <taxon>Cichlomorphae</taxon>
        <taxon>Cichliformes</taxon>
        <taxon>Cichlidae</taxon>
        <taxon>New World cichlids</taxon>
        <taxon>Cichlasomatinae</taxon>
        <taxon>Heroini</taxon>
        <taxon>Amphilophus</taxon>
    </lineage>
</organism>
<dbReference type="AlphaFoldDB" id="A0A3Q0QPN2"/>
<protein>
    <submittedName>
        <fullName evidence="2">Uncharacterized protein</fullName>
    </submittedName>
</protein>
<feature type="region of interest" description="Disordered" evidence="1">
    <location>
        <begin position="9"/>
        <end position="30"/>
    </location>
</feature>
<reference evidence="2" key="1">
    <citation type="submission" date="2025-08" db="UniProtKB">
        <authorList>
            <consortium name="Ensembl"/>
        </authorList>
    </citation>
    <scope>IDENTIFICATION</scope>
</reference>
<proteinExistence type="predicted"/>
<name>A0A3Q0QPN2_AMPCI</name>
<accession>A0A3Q0QPN2</accession>
<sequence length="116" mass="12550">GYSLCVEAVPSLQRSQPASEQPKADKNHMKPTGHLNICMAGNSPTFSHVFFFLKNGRKLSQKGLGGPLCLSCVTDKLQRAFKVAEKHIHTKKALACQSQSCSLLILFSSPACSVMS</sequence>